<proteinExistence type="predicted"/>
<dbReference type="Pfam" id="PF10134">
    <property type="entry name" value="RPA"/>
    <property type="match status" value="1"/>
</dbReference>
<organism evidence="2 3">
    <name type="scientific">Deinococcus seoulensis</name>
    <dbReference type="NCBI Taxonomy" id="1837379"/>
    <lineage>
        <taxon>Bacteria</taxon>
        <taxon>Thermotogati</taxon>
        <taxon>Deinococcota</taxon>
        <taxon>Deinococci</taxon>
        <taxon>Deinococcales</taxon>
        <taxon>Deinococcaceae</taxon>
        <taxon>Deinococcus</taxon>
    </lineage>
</organism>
<dbReference type="InterPro" id="IPR018777">
    <property type="entry name" value="Replication_initiator_prot_A"/>
</dbReference>
<comment type="caution">
    <text evidence="2">The sequence shown here is derived from an EMBL/GenBank/DDBJ whole genome shotgun (WGS) entry which is preliminary data.</text>
</comment>
<feature type="compositionally biased region" description="Pro residues" evidence="1">
    <location>
        <begin position="355"/>
        <end position="364"/>
    </location>
</feature>
<feature type="region of interest" description="Disordered" evidence="1">
    <location>
        <begin position="351"/>
        <end position="397"/>
    </location>
</feature>
<evidence type="ECO:0000313" key="2">
    <source>
        <dbReference type="EMBL" id="GGR75600.1"/>
    </source>
</evidence>
<evidence type="ECO:0000313" key="3">
    <source>
        <dbReference type="Proteomes" id="UP000634308"/>
    </source>
</evidence>
<keyword evidence="3" id="KW-1185">Reference proteome</keyword>
<dbReference type="Proteomes" id="UP000634308">
    <property type="component" value="Unassembled WGS sequence"/>
</dbReference>
<accession>A0ABQ2RXG3</accession>
<name>A0ABQ2RXG3_9DEIO</name>
<feature type="compositionally biased region" description="Basic and acidic residues" evidence="1">
    <location>
        <begin position="372"/>
        <end position="390"/>
    </location>
</feature>
<dbReference type="EMBL" id="BMQM01000057">
    <property type="protein sequence ID" value="GGR75600.1"/>
    <property type="molecule type" value="Genomic_DNA"/>
</dbReference>
<evidence type="ECO:0000256" key="1">
    <source>
        <dbReference type="SAM" id="MobiDB-lite"/>
    </source>
</evidence>
<sequence length="461" mass="52124">MRREPPMKKMKHDTPVRIDERNSAALGIFSMLSRSSGERQQWHSQFTVAGRQYDVSGEAARGRPHGADVNIMVGLENLFQAQGCPTDNFVHTSANELREASLLAANGRNLQRLREGLDRIWETSITVTRGWHLPDGRTLAHVHKTRLINDLRYWVQGDPDPTAAGSVMVPGATLSIQLGAHLADSIRAGYTQNLQLEILRRIEQPPARTLYRLLEAHRYNPDGTAREELTVDLDNWRHACGLGDNRRSRHLRTLEQPHEELIAQHYLQDVTVDERGARTTLLYRFRNPDAPDPELVQMLVRAGVAQNAATQLARQYPDRIEASVRLSRELQRTSTILKPGAFTRDIVEHPEKYPWPEPAAPVPAPRRAQQAAEERAREEEAREQQRRAELEAADPQTQWKTNAPALRFYLKKDLTAAQWTTLEGDCLSGQRSSLELLNTLVAAQANLTLQSVIHDLKENLG</sequence>
<reference evidence="3" key="1">
    <citation type="journal article" date="2019" name="Int. J. Syst. Evol. Microbiol.">
        <title>The Global Catalogue of Microorganisms (GCM) 10K type strain sequencing project: providing services to taxonomists for standard genome sequencing and annotation.</title>
        <authorList>
            <consortium name="The Broad Institute Genomics Platform"/>
            <consortium name="The Broad Institute Genome Sequencing Center for Infectious Disease"/>
            <person name="Wu L."/>
            <person name="Ma J."/>
        </authorList>
    </citation>
    <scope>NUCLEOTIDE SEQUENCE [LARGE SCALE GENOMIC DNA]</scope>
    <source>
        <strain evidence="3">JCM 31404</strain>
    </source>
</reference>
<protein>
    <submittedName>
        <fullName evidence="2">Uncharacterized protein</fullName>
    </submittedName>
</protein>
<gene>
    <name evidence="2" type="ORF">GCM10008959_40810</name>
</gene>